<sequence length="219" mass="24493">MEIKRGKRSKALPVFDNQPEWGTGDLVDESLSDAARAIIADLAGHHDGDLQEWFKERLGSYRAVIRETEKGPARHEELRHVRQVQLHLQETLRGLNNLPPFAEGYINDACWRSHGCFFSGGLLSDLMAKAAMVSDVLDITEQKLEAAPTIRGVKPKYPRDDLLADTADKLRQSSLAKMTKRKAAELARELLVAAGVEVPADIVEYEKLIRRAKRGEISL</sequence>
<dbReference type="RefSeq" id="WP_123358466.1">
    <property type="nucleotide sequence ID" value="NZ_MOBM01000017.1"/>
</dbReference>
<evidence type="ECO:0000313" key="2">
    <source>
        <dbReference type="Proteomes" id="UP000284002"/>
    </source>
</evidence>
<accession>A0A423HQX8</accession>
<dbReference type="Proteomes" id="UP000284002">
    <property type="component" value="Unassembled WGS sequence"/>
</dbReference>
<dbReference type="AlphaFoldDB" id="A0A423HQX8"/>
<protein>
    <submittedName>
        <fullName evidence="1">Uncharacterized protein</fullName>
    </submittedName>
</protein>
<dbReference type="EMBL" id="MOBM01000017">
    <property type="protein sequence ID" value="RON15611.1"/>
    <property type="molecule type" value="Genomic_DNA"/>
</dbReference>
<name>A0A423HQX8_9PSED</name>
<organism evidence="1 2">
    <name type="scientific">Pseudomonas frederiksbergensis</name>
    <dbReference type="NCBI Taxonomy" id="104087"/>
    <lineage>
        <taxon>Bacteria</taxon>
        <taxon>Pseudomonadati</taxon>
        <taxon>Pseudomonadota</taxon>
        <taxon>Gammaproteobacteria</taxon>
        <taxon>Pseudomonadales</taxon>
        <taxon>Pseudomonadaceae</taxon>
        <taxon>Pseudomonas</taxon>
    </lineage>
</organism>
<proteinExistence type="predicted"/>
<evidence type="ECO:0000313" key="1">
    <source>
        <dbReference type="EMBL" id="RON15611.1"/>
    </source>
</evidence>
<gene>
    <name evidence="1" type="ORF">BK662_12775</name>
</gene>
<comment type="caution">
    <text evidence="1">The sequence shown here is derived from an EMBL/GenBank/DDBJ whole genome shotgun (WGS) entry which is preliminary data.</text>
</comment>
<reference evidence="1 2" key="1">
    <citation type="submission" date="2016-10" db="EMBL/GenBank/DDBJ databases">
        <title>Comparative genome analysis of multiple Pseudomonas spp. focuses on biocontrol and plant growth promoting traits.</title>
        <authorList>
            <person name="Tao X.-Y."/>
            <person name="Taylor C.G."/>
        </authorList>
    </citation>
    <scope>NUCLEOTIDE SEQUENCE [LARGE SCALE GENOMIC DNA]</scope>
    <source>
        <strain evidence="1 2">36C6</strain>
    </source>
</reference>